<feature type="domain" description="Ig-like" evidence="6">
    <location>
        <begin position="262"/>
        <end position="346"/>
    </location>
</feature>
<evidence type="ECO:0000313" key="7">
    <source>
        <dbReference type="EMBL" id="CAH3179883.1"/>
    </source>
</evidence>
<dbReference type="InterPro" id="IPR036179">
    <property type="entry name" value="Ig-like_dom_sf"/>
</dbReference>
<dbReference type="InterPro" id="IPR007110">
    <property type="entry name" value="Ig-like_dom"/>
</dbReference>
<dbReference type="InterPro" id="IPR008160">
    <property type="entry name" value="Collagen"/>
</dbReference>
<accession>A0ABN8RP71</accession>
<protein>
    <recommendedName>
        <fullName evidence="6">Ig-like domain-containing protein</fullName>
    </recommendedName>
</protein>
<comment type="caution">
    <text evidence="7">The sequence shown here is derived from an EMBL/GenBank/DDBJ whole genome shotgun (WGS) entry which is preliminary data.</text>
</comment>
<dbReference type="PANTHER" id="PTHR12231">
    <property type="entry name" value="CTX-RELATED TYPE I TRANSMEMBRANE PROTEIN"/>
    <property type="match status" value="1"/>
</dbReference>
<dbReference type="PROSITE" id="PS50835">
    <property type="entry name" value="IG_LIKE"/>
    <property type="match status" value="4"/>
</dbReference>
<feature type="domain" description="Ig-like" evidence="6">
    <location>
        <begin position="778"/>
        <end position="862"/>
    </location>
</feature>
<dbReference type="SMART" id="SM00409">
    <property type="entry name" value="IG"/>
    <property type="match status" value="4"/>
</dbReference>
<dbReference type="PANTHER" id="PTHR12231:SF253">
    <property type="entry name" value="DPR-INTERACTING PROTEIN ETA, ISOFORM B-RELATED"/>
    <property type="match status" value="1"/>
</dbReference>
<feature type="region of interest" description="Disordered" evidence="5">
    <location>
        <begin position="184"/>
        <end position="278"/>
    </location>
</feature>
<feature type="compositionally biased region" description="Low complexity" evidence="5">
    <location>
        <begin position="639"/>
        <end position="660"/>
    </location>
</feature>
<dbReference type="InterPro" id="IPR013783">
    <property type="entry name" value="Ig-like_fold"/>
</dbReference>
<evidence type="ECO:0000256" key="5">
    <source>
        <dbReference type="SAM" id="MobiDB-lite"/>
    </source>
</evidence>
<evidence type="ECO:0000256" key="1">
    <source>
        <dbReference type="ARBA" id="ARBA00022729"/>
    </source>
</evidence>
<proteinExistence type="predicted"/>
<evidence type="ECO:0000256" key="3">
    <source>
        <dbReference type="ARBA" id="ARBA00023157"/>
    </source>
</evidence>
<feature type="compositionally biased region" description="Basic residues" evidence="5">
    <location>
        <begin position="200"/>
        <end position="210"/>
    </location>
</feature>
<feature type="domain" description="Ig-like" evidence="6">
    <location>
        <begin position="351"/>
        <end position="437"/>
    </location>
</feature>
<dbReference type="Proteomes" id="UP001159427">
    <property type="component" value="Unassembled WGS sequence"/>
</dbReference>
<dbReference type="InterPro" id="IPR003598">
    <property type="entry name" value="Ig_sub2"/>
</dbReference>
<keyword evidence="8" id="KW-1185">Reference proteome</keyword>
<dbReference type="InterPro" id="IPR003599">
    <property type="entry name" value="Ig_sub"/>
</dbReference>
<feature type="compositionally biased region" description="Low complexity" evidence="5">
    <location>
        <begin position="219"/>
        <end position="230"/>
    </location>
</feature>
<keyword evidence="3" id="KW-1015">Disulfide bond</keyword>
<evidence type="ECO:0000256" key="4">
    <source>
        <dbReference type="ARBA" id="ARBA00023319"/>
    </source>
</evidence>
<feature type="compositionally biased region" description="Basic and acidic residues" evidence="5">
    <location>
        <begin position="234"/>
        <end position="243"/>
    </location>
</feature>
<feature type="domain" description="Ig-like" evidence="6">
    <location>
        <begin position="689"/>
        <end position="775"/>
    </location>
</feature>
<dbReference type="Pfam" id="PF01391">
    <property type="entry name" value="Collagen"/>
    <property type="match status" value="2"/>
</dbReference>
<dbReference type="SUPFAM" id="SSF48726">
    <property type="entry name" value="Immunoglobulin"/>
    <property type="match status" value="4"/>
</dbReference>
<feature type="compositionally biased region" description="Basic residues" evidence="5">
    <location>
        <begin position="628"/>
        <end position="637"/>
    </location>
</feature>
<feature type="region of interest" description="Disordered" evidence="5">
    <location>
        <begin position="614"/>
        <end position="704"/>
    </location>
</feature>
<evidence type="ECO:0000259" key="6">
    <source>
        <dbReference type="PROSITE" id="PS50835"/>
    </source>
</evidence>
<dbReference type="InterPro" id="IPR013098">
    <property type="entry name" value="Ig_I-set"/>
</dbReference>
<dbReference type="Gene3D" id="2.60.40.10">
    <property type="entry name" value="Immunoglobulins"/>
    <property type="match status" value="4"/>
</dbReference>
<dbReference type="Pfam" id="PF13927">
    <property type="entry name" value="Ig_3"/>
    <property type="match status" value="2"/>
</dbReference>
<dbReference type="EMBL" id="CALNXI010001930">
    <property type="protein sequence ID" value="CAH3179883.1"/>
    <property type="molecule type" value="Genomic_DNA"/>
</dbReference>
<name>A0ABN8RP71_9CNID</name>
<keyword evidence="2" id="KW-0677">Repeat</keyword>
<keyword evidence="4" id="KW-0393">Immunoglobulin domain</keyword>
<evidence type="ECO:0000313" key="8">
    <source>
        <dbReference type="Proteomes" id="UP001159427"/>
    </source>
</evidence>
<sequence>MSFWANFKGSFYCGNLPSKVPLRVFLKKMKPLNSSKSHRLFDFVPSAKPSVVSVILVFVCGILWVKNETTNERLIVLESRLHCFSCVKSISTENLDKMTPSPTKDSAKYHYKNIRTPILEGIGHTYSVAPLSRMQFTIIPPRKRRQVLNDTSVSFTIHDVRREIMREFEQLMPLKYCKSSEKICPAGPPGLPGPTGAKGPRGRRGQKGKKGPQGPMGPPGKSGKTGMTGPAGPRGEKGDKGEPGTKGMPGPPGRPGKSISAPQVMLSPAEQTRNEGGDTTFYCTVGGNPSPAVEWRFIGTKLVSGAKYFIKVGELVVRKLNYSDSGQYTCHARNILGSSEVTGNLSVRGLPIFTTIPPSLASPAQGTTFQAKCQAVGYPRPVITWSRSVLPLPAGRTDVNQGTLAIKNLSLADSGLYECVASNIMGTKKTRINVVVQRRLRSGFVWESTYHQTSTYSTSRKTLREMQITSLITVLGFRGLFALNQTNLCLNVNPQRNYQVSPEFCLLFAQTPKLRLATIKIEDSTVYPASTNPIMRKTCYINCYNFYHNIIAAVVPLSKMVFTTTIRPRNRRQVLNDTSNSITVHDVREEIAKQLEQLMPLKYCKSGEKICPAGPPGFPGPTGAMGPRGRRGQKGKKGPQGSMGPPGKSGKTGMTGPAGPRGEKGGKGEPGPKGMPGPPGRPGKSISAPQVMLSPEEQTRDEGGNTTFYCTVGGNPPPAVEWRFMDRKLRPGAKYLIKVEELIVKNLNYSDAGQYTCRARNILGSSGATGNLSIRGLPIFTNVPPSLATPVERTNFQVVCQAEGFPRPVINWSRLRMPLPAGRTEVNQGTLIIKNLIPADSGLYECIATNTMGTKKATINVAVQQLKLGM</sequence>
<organism evidence="7 8">
    <name type="scientific">Porites evermanni</name>
    <dbReference type="NCBI Taxonomy" id="104178"/>
    <lineage>
        <taxon>Eukaryota</taxon>
        <taxon>Metazoa</taxon>
        <taxon>Cnidaria</taxon>
        <taxon>Anthozoa</taxon>
        <taxon>Hexacorallia</taxon>
        <taxon>Scleractinia</taxon>
        <taxon>Fungiina</taxon>
        <taxon>Poritidae</taxon>
        <taxon>Porites</taxon>
    </lineage>
</organism>
<evidence type="ECO:0000256" key="2">
    <source>
        <dbReference type="ARBA" id="ARBA00022737"/>
    </source>
</evidence>
<gene>
    <name evidence="7" type="ORF">PEVE_00012631</name>
</gene>
<reference evidence="7 8" key="1">
    <citation type="submission" date="2022-05" db="EMBL/GenBank/DDBJ databases">
        <authorList>
            <consortium name="Genoscope - CEA"/>
            <person name="William W."/>
        </authorList>
    </citation>
    <scope>NUCLEOTIDE SEQUENCE [LARGE SCALE GENOMIC DNA]</scope>
</reference>
<dbReference type="SMART" id="SM00408">
    <property type="entry name" value="IGc2"/>
    <property type="match status" value="4"/>
</dbReference>
<keyword evidence="1" id="KW-0732">Signal</keyword>
<dbReference type="Pfam" id="PF07679">
    <property type="entry name" value="I-set"/>
    <property type="match status" value="2"/>
</dbReference>
<dbReference type="InterPro" id="IPR051170">
    <property type="entry name" value="Neural/epithelial_adhesion"/>
</dbReference>